<comment type="caution">
    <text evidence="8">The sequence shown here is derived from an EMBL/GenBank/DDBJ whole genome shotgun (WGS) entry which is preliminary data.</text>
</comment>
<dbReference type="Pfam" id="PF14487">
    <property type="entry name" value="DarT"/>
    <property type="match status" value="1"/>
</dbReference>
<dbReference type="Proteomes" id="UP001596258">
    <property type="component" value="Unassembled WGS sequence"/>
</dbReference>
<evidence type="ECO:0000256" key="1">
    <source>
        <dbReference type="ARBA" id="ARBA00022649"/>
    </source>
</evidence>
<sequence>MDFQAVINDILNKRIPTDLDDLKLKMWPRFAYHFTDILNAVNILKEEHIYSRNYAIQNGLMRNDNASNQVISQTSSDVGNYVRLYFRPKTPTQFYNEGFQVKSSRKSYMLTALFQYFLCLNYPSY</sequence>
<evidence type="ECO:0000256" key="4">
    <source>
        <dbReference type="ARBA" id="ARBA00022695"/>
    </source>
</evidence>
<evidence type="ECO:0000256" key="3">
    <source>
        <dbReference type="ARBA" id="ARBA00022679"/>
    </source>
</evidence>
<evidence type="ECO:0000256" key="5">
    <source>
        <dbReference type="ARBA" id="ARBA00023125"/>
    </source>
</evidence>
<evidence type="ECO:0000256" key="6">
    <source>
        <dbReference type="PROSITE-ProRule" id="PRU01362"/>
    </source>
</evidence>
<dbReference type="InterPro" id="IPR029494">
    <property type="entry name" value="DarT"/>
</dbReference>
<keyword evidence="1 6" id="KW-1277">Toxin-antitoxin system</keyword>
<feature type="domain" description="DarT" evidence="7">
    <location>
        <begin position="29"/>
        <end position="125"/>
    </location>
</feature>
<reference evidence="9" key="1">
    <citation type="journal article" date="2019" name="Int. J. Syst. Evol. Microbiol.">
        <title>The Global Catalogue of Microorganisms (GCM) 10K type strain sequencing project: providing services to taxonomists for standard genome sequencing and annotation.</title>
        <authorList>
            <consortium name="The Broad Institute Genomics Platform"/>
            <consortium name="The Broad Institute Genome Sequencing Center for Infectious Disease"/>
            <person name="Wu L."/>
            <person name="Ma J."/>
        </authorList>
    </citation>
    <scope>NUCLEOTIDE SEQUENCE [LARGE SCALE GENOMIC DNA]</scope>
    <source>
        <strain evidence="9">CCM 8893</strain>
    </source>
</reference>
<comment type="caution">
    <text evidence="6">Lacks conserved residue(s) required for the propagation of feature annotation.</text>
</comment>
<keyword evidence="9" id="KW-1185">Reference proteome</keyword>
<dbReference type="RefSeq" id="WP_125577338.1">
    <property type="nucleotide sequence ID" value="NZ_JBHSSO010000063.1"/>
</dbReference>
<protein>
    <submittedName>
        <fullName evidence="8">DarT ssDNA thymidine ADP-ribosyltransferase family protein</fullName>
    </submittedName>
</protein>
<comment type="similarity">
    <text evidence="6">Belongs to the DarT ADP-ribosyltransferase family.</text>
</comment>
<keyword evidence="3" id="KW-0808">Transferase</keyword>
<proteinExistence type="inferred from homology"/>
<accession>A0ABW1U9Z4</accession>
<evidence type="ECO:0000259" key="7">
    <source>
        <dbReference type="PROSITE" id="PS52018"/>
    </source>
</evidence>
<dbReference type="EMBL" id="JBHSSO010000063">
    <property type="protein sequence ID" value="MFC6290159.1"/>
    <property type="molecule type" value="Genomic_DNA"/>
</dbReference>
<evidence type="ECO:0000313" key="8">
    <source>
        <dbReference type="EMBL" id="MFC6290159.1"/>
    </source>
</evidence>
<name>A0ABW1U9Z4_9LACO</name>
<dbReference type="PROSITE" id="PS52018">
    <property type="entry name" value="DART"/>
    <property type="match status" value="1"/>
</dbReference>
<evidence type="ECO:0000256" key="2">
    <source>
        <dbReference type="ARBA" id="ARBA00022676"/>
    </source>
</evidence>
<organism evidence="8 9">
    <name type="scientific">Levilactobacillus angrenensis</name>
    <dbReference type="NCBI Taxonomy" id="2486020"/>
    <lineage>
        <taxon>Bacteria</taxon>
        <taxon>Bacillati</taxon>
        <taxon>Bacillota</taxon>
        <taxon>Bacilli</taxon>
        <taxon>Lactobacillales</taxon>
        <taxon>Lactobacillaceae</taxon>
        <taxon>Levilactobacillus</taxon>
    </lineage>
</organism>
<keyword evidence="5 6" id="KW-0238">DNA-binding</keyword>
<evidence type="ECO:0000313" key="9">
    <source>
        <dbReference type="Proteomes" id="UP001596258"/>
    </source>
</evidence>
<keyword evidence="4" id="KW-0548">Nucleotidyltransferase</keyword>
<gene>
    <name evidence="8" type="ORF">ACFP1M_08255</name>
</gene>
<keyword evidence="2" id="KW-0328">Glycosyltransferase</keyword>